<dbReference type="RefSeq" id="WP_256655559.1">
    <property type="nucleotide sequence ID" value="NZ_JANIAA010000054.1"/>
</dbReference>
<gene>
    <name evidence="1" type="ORF">NP777_42545</name>
</gene>
<dbReference type="GO" id="GO:0008168">
    <property type="term" value="F:methyltransferase activity"/>
    <property type="evidence" value="ECO:0007669"/>
    <property type="project" value="UniProtKB-KW"/>
</dbReference>
<keyword evidence="1" id="KW-0808">Transferase</keyword>
<dbReference type="Proteomes" id="UP001204746">
    <property type="component" value="Unassembled WGS sequence"/>
</dbReference>
<dbReference type="EC" id="2.1.1.-" evidence="1"/>
<keyword evidence="2" id="KW-1185">Reference proteome</keyword>
<protein>
    <submittedName>
        <fullName evidence="1">Class I SAM-dependent methyltransferase</fullName>
        <ecNumber evidence="1">2.1.1.-</ecNumber>
    </submittedName>
</protein>
<name>A0ABT1VBM5_9ACTN</name>
<proteinExistence type="predicted"/>
<dbReference type="PANTHER" id="PTHR43167:SF1">
    <property type="entry name" value="PUTATIVE (AFU_ORTHOLOGUE AFUA_6G01830)-RELATED"/>
    <property type="match status" value="1"/>
</dbReference>
<accession>A0ABT1VBM5</accession>
<dbReference type="InterPro" id="IPR029063">
    <property type="entry name" value="SAM-dependent_MTases_sf"/>
</dbReference>
<dbReference type="EMBL" id="JANIAA010000054">
    <property type="protein sequence ID" value="MCQ8194799.1"/>
    <property type="molecule type" value="Genomic_DNA"/>
</dbReference>
<evidence type="ECO:0000313" key="1">
    <source>
        <dbReference type="EMBL" id="MCQ8194799.1"/>
    </source>
</evidence>
<evidence type="ECO:0000313" key="2">
    <source>
        <dbReference type="Proteomes" id="UP001204746"/>
    </source>
</evidence>
<dbReference type="GO" id="GO:0032259">
    <property type="term" value="P:methylation"/>
    <property type="evidence" value="ECO:0007669"/>
    <property type="project" value="UniProtKB-KW"/>
</dbReference>
<keyword evidence="1" id="KW-0489">Methyltransferase</keyword>
<dbReference type="PANTHER" id="PTHR43167">
    <property type="entry name" value="PUTATIVE (AFU_ORTHOLOGUE AFUA_6G01830)-RELATED"/>
    <property type="match status" value="1"/>
</dbReference>
<dbReference type="SUPFAM" id="SSF53335">
    <property type="entry name" value="S-adenosyl-L-methionine-dependent methyltransferases"/>
    <property type="match status" value="1"/>
</dbReference>
<comment type="caution">
    <text evidence="1">The sequence shown here is derived from an EMBL/GenBank/DDBJ whole genome shotgun (WGS) entry which is preliminary data.</text>
</comment>
<sequence>MESTRSAADRSVPPALDAAEANEAVRQGVCGVTAAGEPIRLAGALELAARFDLPPVRPENRIPTSCLPGVGRLLATLAASTSVRPEAVVLELGTGAGVGTAWLTHGLAPGARLITVEAEAERAAAVGALFAGEPRVSVVHSDWHTVEPPSGGACLLFADAGLRREIHPPAWDAIVDLLDIGGLIVFDDLTPPGGPTLLDNEEDKRRFVFGHPRLRGVEVAVSGESSVLVAARHA</sequence>
<dbReference type="Gene3D" id="3.40.50.150">
    <property type="entry name" value="Vaccinia Virus protein VP39"/>
    <property type="match status" value="1"/>
</dbReference>
<reference evidence="1 2" key="1">
    <citation type="submission" date="2022-07" db="EMBL/GenBank/DDBJ databases">
        <authorList>
            <person name="Phongsopitanun W."/>
            <person name="Tanasupawat S."/>
        </authorList>
    </citation>
    <scope>NUCLEOTIDE SEQUENCE [LARGE SCALE GENOMIC DNA]</scope>
    <source>
        <strain evidence="1 2">RCU-064</strain>
    </source>
</reference>
<organism evidence="1 2">
    <name type="scientific">Streptomyces rugosispiralis</name>
    <dbReference type="NCBI Taxonomy" id="2967341"/>
    <lineage>
        <taxon>Bacteria</taxon>
        <taxon>Bacillati</taxon>
        <taxon>Actinomycetota</taxon>
        <taxon>Actinomycetes</taxon>
        <taxon>Kitasatosporales</taxon>
        <taxon>Streptomycetaceae</taxon>
        <taxon>Streptomyces</taxon>
    </lineage>
</organism>
<dbReference type="Pfam" id="PF13578">
    <property type="entry name" value="Methyltransf_24"/>
    <property type="match status" value="1"/>
</dbReference>